<evidence type="ECO:0000259" key="3">
    <source>
        <dbReference type="Pfam" id="PF09186"/>
    </source>
</evidence>
<dbReference type="InterPro" id="IPR023582">
    <property type="entry name" value="Impact"/>
</dbReference>
<dbReference type="InterPro" id="IPR036956">
    <property type="entry name" value="Impact_N_sf"/>
</dbReference>
<dbReference type="PANTHER" id="PTHR16301">
    <property type="entry name" value="IMPACT-RELATED"/>
    <property type="match status" value="1"/>
</dbReference>
<dbReference type="Proteomes" id="UP001185012">
    <property type="component" value="Unassembled WGS sequence"/>
</dbReference>
<evidence type="ECO:0000313" key="4">
    <source>
        <dbReference type="EMBL" id="MDR6225560.1"/>
    </source>
</evidence>
<dbReference type="EMBL" id="JAVDQG010000003">
    <property type="protein sequence ID" value="MDR6225560.1"/>
    <property type="molecule type" value="Genomic_DNA"/>
</dbReference>
<dbReference type="InterPro" id="IPR015796">
    <property type="entry name" value="Impact_YigZ-like"/>
</dbReference>
<name>A0ABU1ILA5_9BACL</name>
<comment type="caution">
    <text evidence="4">The sequence shown here is derived from an EMBL/GenBank/DDBJ whole genome shotgun (WGS) entry which is preliminary data.</text>
</comment>
<dbReference type="RefSeq" id="WP_309864396.1">
    <property type="nucleotide sequence ID" value="NZ_JAVDQG010000003.1"/>
</dbReference>
<dbReference type="InterPro" id="IPR015269">
    <property type="entry name" value="UPF0029_Impact_C"/>
</dbReference>
<proteinExistence type="inferred from homology"/>
<keyword evidence="5" id="KW-1185">Reference proteome</keyword>
<dbReference type="NCBIfam" id="TIGR00257">
    <property type="entry name" value="IMPACT_YIGZ"/>
    <property type="match status" value="1"/>
</dbReference>
<dbReference type="InterPro" id="IPR035647">
    <property type="entry name" value="EFG_III/V"/>
</dbReference>
<dbReference type="PROSITE" id="PS00910">
    <property type="entry name" value="UPF0029"/>
    <property type="match status" value="1"/>
</dbReference>
<dbReference type="Pfam" id="PF09186">
    <property type="entry name" value="DUF1949"/>
    <property type="match status" value="1"/>
</dbReference>
<evidence type="ECO:0000313" key="5">
    <source>
        <dbReference type="Proteomes" id="UP001185012"/>
    </source>
</evidence>
<reference evidence="4 5" key="1">
    <citation type="submission" date="2023-07" db="EMBL/GenBank/DDBJ databases">
        <title>Genomic Encyclopedia of Type Strains, Phase IV (KMG-IV): sequencing the most valuable type-strain genomes for metagenomic binning, comparative biology and taxonomic classification.</title>
        <authorList>
            <person name="Goeker M."/>
        </authorList>
    </citation>
    <scope>NUCLEOTIDE SEQUENCE [LARGE SCALE GENOMIC DNA]</scope>
    <source>
        <strain evidence="4 5">DSM 45903</strain>
    </source>
</reference>
<dbReference type="SUPFAM" id="SSF54211">
    <property type="entry name" value="Ribosomal protein S5 domain 2-like"/>
    <property type="match status" value="1"/>
</dbReference>
<evidence type="ECO:0000256" key="1">
    <source>
        <dbReference type="ARBA" id="ARBA00007665"/>
    </source>
</evidence>
<feature type="domain" description="Impact N-terminal" evidence="2">
    <location>
        <begin position="21"/>
        <end position="124"/>
    </location>
</feature>
<organism evidence="4 5">
    <name type="scientific">Desmospora profundinema</name>
    <dbReference type="NCBI Taxonomy" id="1571184"/>
    <lineage>
        <taxon>Bacteria</taxon>
        <taxon>Bacillati</taxon>
        <taxon>Bacillota</taxon>
        <taxon>Bacilli</taxon>
        <taxon>Bacillales</taxon>
        <taxon>Thermoactinomycetaceae</taxon>
        <taxon>Desmospora</taxon>
    </lineage>
</organism>
<dbReference type="Gene3D" id="3.30.230.30">
    <property type="entry name" value="Impact, N-terminal domain"/>
    <property type="match status" value="1"/>
</dbReference>
<dbReference type="SUPFAM" id="SSF54980">
    <property type="entry name" value="EF-G C-terminal domain-like"/>
    <property type="match status" value="1"/>
</dbReference>
<dbReference type="InterPro" id="IPR001498">
    <property type="entry name" value="Impact_N"/>
</dbReference>
<sequence>MLSPDRFRTVKAYGETEIIIQKSRFITYVERVDTEEEASRFIQGIAKKHWDATHNCYGYIVYDPSEIQRSSDDGEPAGTAGRPILEVIKNRQLRNTAIVVTRYFGGVKLGAAGLIRAYSQGASAGLDAAGEVDWVLHRQVHILVDYPTMGKVEHQLRQTGYEMDSPVFTDRVQWSVWVPAGREAPVQDMVAELTSGQGMITLGELDYRPRNGNGVE</sequence>
<protein>
    <submittedName>
        <fullName evidence="4">YigZ family protein</fullName>
    </submittedName>
</protein>
<dbReference type="InterPro" id="IPR020568">
    <property type="entry name" value="Ribosomal_Su5_D2-typ_SF"/>
</dbReference>
<gene>
    <name evidence="4" type="ORF">JOE21_001558</name>
</gene>
<comment type="similarity">
    <text evidence="1">Belongs to the IMPACT family.</text>
</comment>
<evidence type="ECO:0000259" key="2">
    <source>
        <dbReference type="Pfam" id="PF01205"/>
    </source>
</evidence>
<dbReference type="InterPro" id="IPR020569">
    <property type="entry name" value="UPF0029_Impact_CS"/>
</dbReference>
<dbReference type="Pfam" id="PF01205">
    <property type="entry name" value="Impact_N"/>
    <property type="match status" value="1"/>
</dbReference>
<dbReference type="PANTHER" id="PTHR16301:SF20">
    <property type="entry name" value="IMPACT FAMILY MEMBER YIGZ"/>
    <property type="match status" value="1"/>
</dbReference>
<feature type="domain" description="UPF0029" evidence="3">
    <location>
        <begin position="144"/>
        <end position="197"/>
    </location>
</feature>
<accession>A0ABU1ILA5</accession>
<dbReference type="Gene3D" id="3.30.70.240">
    <property type="match status" value="1"/>
</dbReference>